<dbReference type="EMBL" id="MJIE01000001">
    <property type="protein sequence ID" value="OLR54779.1"/>
    <property type="molecule type" value="Genomic_DNA"/>
</dbReference>
<keyword evidence="1" id="KW-0812">Transmembrane</keyword>
<evidence type="ECO:0000256" key="1">
    <source>
        <dbReference type="SAM" id="Phobius"/>
    </source>
</evidence>
<name>A0A1Q9JF11_9FIRM</name>
<dbReference type="STRING" id="1261640.BHK98_00960"/>
<proteinExistence type="predicted"/>
<keyword evidence="3" id="KW-1185">Reference proteome</keyword>
<protein>
    <recommendedName>
        <fullName evidence="4">Capsular polysaccharide biosynthesis protein</fullName>
    </recommendedName>
</protein>
<sequence length="363" mass="40528">MEYISFQDLKFIIKRNKKKIFAVAVVVALAAGVYEACCLVKENQSAANTGNADYSSELKTYNEQKADLAEIAGNLQKSYTSYARALKEDPVMSIDPYHCSYDRIICVFRGSENRKGEMVSAWLSKKSAKELFGKQSELYQKYADSIINVWSIDSKSVVLDIYKVDGVNPDFTATKVRQIIKSEADESGIGGLSVQVVKKKDSCNSELYDFQLENAERLTRLSTQLKSVRESLRTLEAPSKGDSIVSRKHMAAAILKYSILGLITGILIGILAVLYRVLNRGYIFSGNQLRDWMDADCLACIDGENLEQAAVEIHESIGLYLEKDAGIMICSAENCGIETRLMEILENLNTYRYILCRGSDRGN</sequence>
<feature type="transmembrane region" description="Helical" evidence="1">
    <location>
        <begin position="257"/>
        <end position="278"/>
    </location>
</feature>
<dbReference type="Proteomes" id="UP000187404">
    <property type="component" value="Unassembled WGS sequence"/>
</dbReference>
<evidence type="ECO:0008006" key="4">
    <source>
        <dbReference type="Google" id="ProtNLM"/>
    </source>
</evidence>
<dbReference type="RefSeq" id="WP_075711798.1">
    <property type="nucleotide sequence ID" value="NZ_MJIE01000001.1"/>
</dbReference>
<dbReference type="AlphaFoldDB" id="A0A1Q9JF11"/>
<keyword evidence="1" id="KW-0472">Membrane</keyword>
<accession>A0A1Q9JF11</accession>
<reference evidence="2 3" key="1">
    <citation type="journal article" date="2016" name="Appl. Environ. Microbiol.">
        <title>Function and Phylogeny of Bacterial Butyryl Coenzyme A:Acetate Transferases and Their Diversity in the Proximal Colon of Swine.</title>
        <authorList>
            <person name="Trachsel J."/>
            <person name="Bayles D.O."/>
            <person name="Looft T."/>
            <person name="Levine U.Y."/>
            <person name="Allen H.K."/>
        </authorList>
    </citation>
    <scope>NUCLEOTIDE SEQUENCE [LARGE SCALE GENOMIC DNA]</scope>
    <source>
        <strain evidence="2 3">68-3-10</strain>
    </source>
</reference>
<evidence type="ECO:0000313" key="3">
    <source>
        <dbReference type="Proteomes" id="UP000187404"/>
    </source>
</evidence>
<comment type="caution">
    <text evidence="2">The sequence shown here is derived from an EMBL/GenBank/DDBJ whole genome shotgun (WGS) entry which is preliminary data.</text>
</comment>
<evidence type="ECO:0000313" key="2">
    <source>
        <dbReference type="EMBL" id="OLR54779.1"/>
    </source>
</evidence>
<gene>
    <name evidence="2" type="ORF">BHK98_00960</name>
</gene>
<keyword evidence="1" id="KW-1133">Transmembrane helix</keyword>
<organism evidence="2 3">
    <name type="scientific">Hornefia porci</name>
    <dbReference type="NCBI Taxonomy" id="2652292"/>
    <lineage>
        <taxon>Bacteria</taxon>
        <taxon>Bacillati</taxon>
        <taxon>Bacillota</taxon>
        <taxon>Clostridia</taxon>
        <taxon>Peptostreptococcales</taxon>
        <taxon>Anaerovoracaceae</taxon>
        <taxon>Hornefia</taxon>
    </lineage>
</organism>